<gene>
    <name evidence="3" type="primary">RvY_06305-1</name>
    <name evidence="3" type="synonym">RvY_06305.1</name>
    <name evidence="3" type="ORF">RvY_06305</name>
</gene>
<feature type="region of interest" description="Disordered" evidence="1">
    <location>
        <begin position="24"/>
        <end position="61"/>
    </location>
</feature>
<keyword evidence="2" id="KW-0732">Signal</keyword>
<dbReference type="Proteomes" id="UP000186922">
    <property type="component" value="Unassembled WGS sequence"/>
</dbReference>
<organism evidence="3 4">
    <name type="scientific">Ramazzottius varieornatus</name>
    <name type="common">Water bear</name>
    <name type="synonym">Tardigrade</name>
    <dbReference type="NCBI Taxonomy" id="947166"/>
    <lineage>
        <taxon>Eukaryota</taxon>
        <taxon>Metazoa</taxon>
        <taxon>Ecdysozoa</taxon>
        <taxon>Tardigrada</taxon>
        <taxon>Eutardigrada</taxon>
        <taxon>Parachela</taxon>
        <taxon>Hypsibioidea</taxon>
        <taxon>Ramazzottiidae</taxon>
        <taxon>Ramazzottius</taxon>
    </lineage>
</organism>
<sequence>MMAFWHVISIVFLLSEARAQHGNSFPHSPSDYGSTAAGGASSGSGNNNNGSPSTYGNGNTGSSHSYDLTGMNAYGGSYDNGGNNNNYTYPPVVTTTMQPVSTMPPMNCPGSAPIGCRFVPLIDPLSGGLVYCLLICDQPVPTSPATPTTPAPTGPSTTTIRTTTPMSSTTDDPRAVQIESCISAGQMPSTNCSFNGASNPPPALTCAVTCGQGPFGPPCDRTAGTIIDMCLCVFGPPSANCTYTFRGNMSPLTCPQICVARPFTGV</sequence>
<comment type="caution">
    <text evidence="3">The sequence shown here is derived from an EMBL/GenBank/DDBJ whole genome shotgun (WGS) entry which is preliminary data.</text>
</comment>
<feature type="compositionally biased region" description="Pro residues" evidence="1">
    <location>
        <begin position="143"/>
        <end position="153"/>
    </location>
</feature>
<dbReference type="EMBL" id="BDGG01000002">
    <property type="protein sequence ID" value="GAU94550.1"/>
    <property type="molecule type" value="Genomic_DNA"/>
</dbReference>
<reference evidence="3 4" key="1">
    <citation type="journal article" date="2016" name="Nat. Commun.">
        <title>Extremotolerant tardigrade genome and improved radiotolerance of human cultured cells by tardigrade-unique protein.</title>
        <authorList>
            <person name="Hashimoto T."/>
            <person name="Horikawa D.D."/>
            <person name="Saito Y."/>
            <person name="Kuwahara H."/>
            <person name="Kozuka-Hata H."/>
            <person name="Shin-I T."/>
            <person name="Minakuchi Y."/>
            <person name="Ohishi K."/>
            <person name="Motoyama A."/>
            <person name="Aizu T."/>
            <person name="Enomoto A."/>
            <person name="Kondo K."/>
            <person name="Tanaka S."/>
            <person name="Hara Y."/>
            <person name="Koshikawa S."/>
            <person name="Sagara H."/>
            <person name="Miura T."/>
            <person name="Yokobori S."/>
            <person name="Miyagawa K."/>
            <person name="Suzuki Y."/>
            <person name="Kubo T."/>
            <person name="Oyama M."/>
            <person name="Kohara Y."/>
            <person name="Fujiyama A."/>
            <person name="Arakawa K."/>
            <person name="Katayama T."/>
            <person name="Toyoda A."/>
            <person name="Kunieda T."/>
        </authorList>
    </citation>
    <scope>NUCLEOTIDE SEQUENCE [LARGE SCALE GENOMIC DNA]</scope>
    <source>
        <strain evidence="3 4">YOKOZUNA-1</strain>
    </source>
</reference>
<feature type="compositionally biased region" description="Low complexity" evidence="1">
    <location>
        <begin position="32"/>
        <end position="61"/>
    </location>
</feature>
<evidence type="ECO:0000313" key="4">
    <source>
        <dbReference type="Proteomes" id="UP000186922"/>
    </source>
</evidence>
<evidence type="ECO:0000256" key="1">
    <source>
        <dbReference type="SAM" id="MobiDB-lite"/>
    </source>
</evidence>
<keyword evidence="4" id="KW-1185">Reference proteome</keyword>
<evidence type="ECO:0000313" key="3">
    <source>
        <dbReference type="EMBL" id="GAU94550.1"/>
    </source>
</evidence>
<feature type="compositionally biased region" description="Low complexity" evidence="1">
    <location>
        <begin position="154"/>
        <end position="170"/>
    </location>
</feature>
<feature type="region of interest" description="Disordered" evidence="1">
    <location>
        <begin position="143"/>
        <end position="172"/>
    </location>
</feature>
<feature type="chain" id="PRO_5008897908" description="EGF-like domain-containing protein" evidence="2">
    <location>
        <begin position="20"/>
        <end position="266"/>
    </location>
</feature>
<evidence type="ECO:0008006" key="5">
    <source>
        <dbReference type="Google" id="ProtNLM"/>
    </source>
</evidence>
<proteinExistence type="predicted"/>
<evidence type="ECO:0000256" key="2">
    <source>
        <dbReference type="SAM" id="SignalP"/>
    </source>
</evidence>
<feature type="signal peptide" evidence="2">
    <location>
        <begin position="1"/>
        <end position="19"/>
    </location>
</feature>
<name>A0A1D1V133_RAMVA</name>
<protein>
    <recommendedName>
        <fullName evidence="5">EGF-like domain-containing protein</fullName>
    </recommendedName>
</protein>
<dbReference type="AlphaFoldDB" id="A0A1D1V133"/>
<accession>A0A1D1V133</accession>